<organism evidence="1 2">
    <name type="scientific">Psychroserpens algicola</name>
    <dbReference type="NCBI Taxonomy" id="1719034"/>
    <lineage>
        <taxon>Bacteria</taxon>
        <taxon>Pseudomonadati</taxon>
        <taxon>Bacteroidota</taxon>
        <taxon>Flavobacteriia</taxon>
        <taxon>Flavobacteriales</taxon>
        <taxon>Flavobacteriaceae</taxon>
        <taxon>Psychroserpens</taxon>
    </lineage>
</organism>
<reference evidence="1" key="1">
    <citation type="submission" date="2022-04" db="EMBL/GenBank/DDBJ databases">
        <authorList>
            <person name="Ren T."/>
        </authorList>
    </citation>
    <scope>NUCLEOTIDE SEQUENCE</scope>
    <source>
        <strain evidence="1">F63249</strain>
    </source>
</reference>
<sequence length="123" mass="14770">MKTDIEKRICPYSGVEFAPKRTNQVFANDRYRIAYHNQKNNSKRKRLASINKPLLKNYDILNQILGDEQEKIVHKEYLRGAGFSFSVFTHLHNDPNKDKYYYAIYDFYYINLDENYYKIIKNG</sequence>
<dbReference type="Proteomes" id="UP001203687">
    <property type="component" value="Unassembled WGS sequence"/>
</dbReference>
<evidence type="ECO:0000313" key="1">
    <source>
        <dbReference type="EMBL" id="MCK8480951.1"/>
    </source>
</evidence>
<comment type="caution">
    <text evidence="1">The sequence shown here is derived from an EMBL/GenBank/DDBJ whole genome shotgun (WGS) entry which is preliminary data.</text>
</comment>
<protein>
    <submittedName>
        <fullName evidence="1">Uncharacterized protein</fullName>
    </submittedName>
</protein>
<gene>
    <name evidence="1" type="ORF">MUY34_09975</name>
</gene>
<dbReference type="RefSeq" id="WP_204344742.1">
    <property type="nucleotide sequence ID" value="NZ_JACNMJ010000001.1"/>
</dbReference>
<keyword evidence="2" id="KW-1185">Reference proteome</keyword>
<dbReference type="EMBL" id="JALPQF010000009">
    <property type="protein sequence ID" value="MCK8480951.1"/>
    <property type="molecule type" value="Genomic_DNA"/>
</dbReference>
<name>A0ABT0H989_9FLAO</name>
<proteinExistence type="predicted"/>
<accession>A0ABT0H989</accession>
<evidence type="ECO:0000313" key="2">
    <source>
        <dbReference type="Proteomes" id="UP001203687"/>
    </source>
</evidence>